<reference evidence="3" key="1">
    <citation type="submission" date="2013-03" db="EMBL/GenBank/DDBJ databases">
        <title>The Genome Sequence of Anopheles dirus WRAIR2.</title>
        <authorList>
            <consortium name="The Broad Institute Genomics Platform"/>
            <person name="Neafsey D.E."/>
            <person name="Walton C."/>
            <person name="Walker B."/>
            <person name="Young S.K."/>
            <person name="Zeng Q."/>
            <person name="Gargeya S."/>
            <person name="Fitzgerald M."/>
            <person name="Haas B."/>
            <person name="Abouelleil A."/>
            <person name="Allen A.W."/>
            <person name="Alvarado L."/>
            <person name="Arachchi H.M."/>
            <person name="Berlin A.M."/>
            <person name="Chapman S.B."/>
            <person name="Gainer-Dewar J."/>
            <person name="Goldberg J."/>
            <person name="Griggs A."/>
            <person name="Gujja S."/>
            <person name="Hansen M."/>
            <person name="Howarth C."/>
            <person name="Imamovic A."/>
            <person name="Ireland A."/>
            <person name="Larimer J."/>
            <person name="McCowan C."/>
            <person name="Murphy C."/>
            <person name="Pearson M."/>
            <person name="Poon T.W."/>
            <person name="Priest M."/>
            <person name="Roberts A."/>
            <person name="Saif S."/>
            <person name="Shea T."/>
            <person name="Sisk P."/>
            <person name="Sykes S."/>
            <person name="Wortman J."/>
            <person name="Nusbaum C."/>
            <person name="Birren B."/>
        </authorList>
    </citation>
    <scope>NUCLEOTIDE SEQUENCE [LARGE SCALE GENOMIC DNA]</scope>
    <source>
        <strain evidence="3">WRAIR2</strain>
    </source>
</reference>
<proteinExistence type="predicted"/>
<dbReference type="InterPro" id="IPR012337">
    <property type="entry name" value="RNaseH-like_sf"/>
</dbReference>
<dbReference type="Gene3D" id="3.30.420.10">
    <property type="entry name" value="Ribonuclease H-like superfamily/Ribonuclease H"/>
    <property type="match status" value="1"/>
</dbReference>
<dbReference type="GO" id="GO:0003676">
    <property type="term" value="F:nucleic acid binding"/>
    <property type="evidence" value="ECO:0007669"/>
    <property type="project" value="InterPro"/>
</dbReference>
<dbReference type="STRING" id="7168.A0A182NAH7"/>
<dbReference type="SUPFAM" id="SSF53098">
    <property type="entry name" value="Ribonuclease H-like"/>
    <property type="match status" value="1"/>
</dbReference>
<evidence type="ECO:0000313" key="3">
    <source>
        <dbReference type="Proteomes" id="UP000075884"/>
    </source>
</evidence>
<accession>A0A182NAH7</accession>
<organism evidence="2 3">
    <name type="scientific">Anopheles dirus</name>
    <dbReference type="NCBI Taxonomy" id="7168"/>
    <lineage>
        <taxon>Eukaryota</taxon>
        <taxon>Metazoa</taxon>
        <taxon>Ecdysozoa</taxon>
        <taxon>Arthropoda</taxon>
        <taxon>Hexapoda</taxon>
        <taxon>Insecta</taxon>
        <taxon>Pterygota</taxon>
        <taxon>Neoptera</taxon>
        <taxon>Endopterygota</taxon>
        <taxon>Diptera</taxon>
        <taxon>Nematocera</taxon>
        <taxon>Culicoidea</taxon>
        <taxon>Culicidae</taxon>
        <taxon>Anophelinae</taxon>
        <taxon>Anopheles</taxon>
    </lineage>
</organism>
<dbReference type="Pfam" id="PF18701">
    <property type="entry name" value="DUF5641"/>
    <property type="match status" value="1"/>
</dbReference>
<dbReference type="VEuPathDB" id="VectorBase:ADIR004653"/>
<name>A0A182NAH7_9DIPT</name>
<evidence type="ECO:0000259" key="1">
    <source>
        <dbReference type="Pfam" id="PF18701"/>
    </source>
</evidence>
<evidence type="ECO:0000313" key="2">
    <source>
        <dbReference type="EnsemblMetazoa" id="ADIR004653-PA"/>
    </source>
</evidence>
<dbReference type="InterPro" id="IPR036397">
    <property type="entry name" value="RNaseH_sf"/>
</dbReference>
<dbReference type="EnsemblMetazoa" id="ADIR004653-RA">
    <property type="protein sequence ID" value="ADIR004653-PA"/>
    <property type="gene ID" value="ADIR004653"/>
</dbReference>
<sequence>MDIRRFVCRRGSPVEIFSDNGTNFQGANCATIFTDSHTKWNPHLRPLMGGVWERMVRVKVGLQALNDGRKLNDEILTTVQLEAEICINSGPLTYMPQNSSEKETLTPNHFLIGSSAGKKDRMGPPLDPVEALRNTYKRSMQLAKRMWDRWFKEYLPTLNQRTKWEQQRTVINYASEN</sequence>
<keyword evidence="3" id="KW-1185">Reference proteome</keyword>
<dbReference type="PANTHER" id="PTHR47331">
    <property type="entry name" value="PHD-TYPE DOMAIN-CONTAINING PROTEIN"/>
    <property type="match status" value="1"/>
</dbReference>
<reference evidence="2" key="2">
    <citation type="submission" date="2020-05" db="UniProtKB">
        <authorList>
            <consortium name="EnsemblMetazoa"/>
        </authorList>
    </citation>
    <scope>IDENTIFICATION</scope>
    <source>
        <strain evidence="2">WRAIR2</strain>
    </source>
</reference>
<dbReference type="InterPro" id="IPR040676">
    <property type="entry name" value="DUF5641"/>
</dbReference>
<dbReference type="Proteomes" id="UP000075884">
    <property type="component" value="Unassembled WGS sequence"/>
</dbReference>
<dbReference type="PANTHER" id="PTHR47331:SF1">
    <property type="entry name" value="GAG-LIKE PROTEIN"/>
    <property type="match status" value="1"/>
</dbReference>
<protein>
    <submittedName>
        <fullName evidence="2">DUF5641 domain-containing protein</fullName>
    </submittedName>
</protein>
<feature type="domain" description="DUF5641" evidence="1">
    <location>
        <begin position="135"/>
        <end position="172"/>
    </location>
</feature>
<dbReference type="AlphaFoldDB" id="A0A182NAH7"/>